<keyword evidence="1" id="KW-0808">Transferase</keyword>
<dbReference type="PANTHER" id="PTHR10285">
    <property type="entry name" value="URIDINE KINASE"/>
    <property type="match status" value="1"/>
</dbReference>
<dbReference type="Pfam" id="PF03308">
    <property type="entry name" value="MeaB"/>
    <property type="match status" value="1"/>
</dbReference>
<dbReference type="EMBL" id="FZNO01000001">
    <property type="protein sequence ID" value="SNR22900.1"/>
    <property type="molecule type" value="Genomic_DNA"/>
</dbReference>
<accession>A0A238ULG4</accession>
<dbReference type="Proteomes" id="UP000198403">
    <property type="component" value="Unassembled WGS sequence"/>
</dbReference>
<dbReference type="RefSeq" id="WP_254920295.1">
    <property type="nucleotide sequence ID" value="NZ_FZNO01000001.1"/>
</dbReference>
<organism evidence="1 2">
    <name type="scientific">Blastococcus mobilis</name>
    <dbReference type="NCBI Taxonomy" id="1938746"/>
    <lineage>
        <taxon>Bacteria</taxon>
        <taxon>Bacillati</taxon>
        <taxon>Actinomycetota</taxon>
        <taxon>Actinomycetes</taxon>
        <taxon>Geodermatophilales</taxon>
        <taxon>Geodermatophilaceae</taxon>
        <taxon>Blastococcus</taxon>
    </lineage>
</organism>
<name>A0A238ULG4_9ACTN</name>
<sequence length="235" mass="25820">MHQAPRSRTGPPPVVRESLQQLVDRAAALARPGSRRILGITGAPGAGKSTLCAALLPSLGDQAALVGMDGFHHANVELRRLGRSDRKGAPDTFDVDGYVALLTRLRARSPGPIYGPVFDRAHEEPIGSAVPVFPDVPLVITEGNYLLREDHGWSAVRACLDQLWYLDVPPEIREQRLIRRRESFGHERQAAEDWVRTVDGRNGRTVETSRSRAELVVHLDMPERSPDGTELPVPG</sequence>
<dbReference type="GO" id="GO:0016301">
    <property type="term" value="F:kinase activity"/>
    <property type="evidence" value="ECO:0007669"/>
    <property type="project" value="UniProtKB-KW"/>
</dbReference>
<gene>
    <name evidence="1" type="ORF">SAMN06272737_10110</name>
</gene>
<proteinExistence type="predicted"/>
<keyword evidence="2" id="KW-1185">Reference proteome</keyword>
<protein>
    <submittedName>
        <fullName evidence="1">Panthothenate kinase</fullName>
    </submittedName>
</protein>
<dbReference type="Gene3D" id="3.40.50.300">
    <property type="entry name" value="P-loop containing nucleotide triphosphate hydrolases"/>
    <property type="match status" value="1"/>
</dbReference>
<dbReference type="NCBIfam" id="NF006743">
    <property type="entry name" value="PRK09270.1-2"/>
    <property type="match status" value="1"/>
</dbReference>
<dbReference type="AlphaFoldDB" id="A0A238ULG4"/>
<reference evidence="1 2" key="1">
    <citation type="submission" date="2017-06" db="EMBL/GenBank/DDBJ databases">
        <authorList>
            <person name="Kim H.J."/>
            <person name="Triplett B.A."/>
        </authorList>
    </citation>
    <scope>NUCLEOTIDE SEQUENCE [LARGE SCALE GENOMIC DNA]</scope>
    <source>
        <strain evidence="1 2">DSM 44272</strain>
    </source>
</reference>
<dbReference type="InterPro" id="IPR027417">
    <property type="entry name" value="P-loop_NTPase"/>
</dbReference>
<dbReference type="SUPFAM" id="SSF52540">
    <property type="entry name" value="P-loop containing nucleoside triphosphate hydrolases"/>
    <property type="match status" value="1"/>
</dbReference>
<evidence type="ECO:0000313" key="2">
    <source>
        <dbReference type="Proteomes" id="UP000198403"/>
    </source>
</evidence>
<evidence type="ECO:0000313" key="1">
    <source>
        <dbReference type="EMBL" id="SNR22900.1"/>
    </source>
</evidence>
<keyword evidence="1" id="KW-0418">Kinase</keyword>